<reference evidence="3" key="2">
    <citation type="journal article" date="2020" name="mSystems">
        <title>Genome- and Community-Level Interaction Insights into Carbon Utilization and Element Cycling Functions of Hydrothermarchaeota in Hydrothermal Sediment.</title>
        <authorList>
            <person name="Zhou Z."/>
            <person name="Liu Y."/>
            <person name="Xu W."/>
            <person name="Pan J."/>
            <person name="Luo Z.H."/>
            <person name="Li M."/>
        </authorList>
    </citation>
    <scope>NUCLEOTIDE SEQUENCE [LARGE SCALE GENOMIC DNA]</scope>
    <source>
        <strain evidence="3">HyVt-386</strain>
    </source>
</reference>
<dbReference type="InterPro" id="IPR001509">
    <property type="entry name" value="Epimerase_deHydtase"/>
</dbReference>
<comment type="caution">
    <text evidence="4">The sequence shown here is derived from an EMBL/GenBank/DDBJ whole genome shotgun (WGS) entry which is preliminary data.</text>
</comment>
<evidence type="ECO:0000259" key="2">
    <source>
        <dbReference type="Pfam" id="PF01370"/>
    </source>
</evidence>
<keyword evidence="5" id="KW-1185">Reference proteome</keyword>
<organism evidence="4 5">
    <name type="scientific">Candidatus Syntropharchaeum butanivorans</name>
    <dbReference type="NCBI Taxonomy" id="1839936"/>
    <lineage>
        <taxon>Archaea</taxon>
        <taxon>Methanobacteriati</taxon>
        <taxon>Methanobacteriota</taxon>
        <taxon>Stenosarchaea group</taxon>
        <taxon>Methanomicrobia</taxon>
        <taxon>Methanosarcinales</taxon>
        <taxon>ANME-2 cluster</taxon>
        <taxon>Candidatus Syntropharchaeum</taxon>
    </lineage>
</organism>
<dbReference type="PANTHER" id="PTHR43000">
    <property type="entry name" value="DTDP-D-GLUCOSE 4,6-DEHYDRATASE-RELATED"/>
    <property type="match status" value="1"/>
</dbReference>
<dbReference type="EMBL" id="LYOR01000004">
    <property type="protein sequence ID" value="OFV66116.1"/>
    <property type="molecule type" value="Genomic_DNA"/>
</dbReference>
<dbReference type="Proteomes" id="UP000885936">
    <property type="component" value="Unassembled WGS sequence"/>
</dbReference>
<evidence type="ECO:0000313" key="3">
    <source>
        <dbReference type="EMBL" id="HEC57783.1"/>
    </source>
</evidence>
<dbReference type="SUPFAM" id="SSF51735">
    <property type="entry name" value="NAD(P)-binding Rossmann-fold domains"/>
    <property type="match status" value="1"/>
</dbReference>
<dbReference type="Gene3D" id="3.90.25.10">
    <property type="entry name" value="UDP-galactose 4-epimerase, domain 1"/>
    <property type="match status" value="2"/>
</dbReference>
<accession>A0A1F2P645</accession>
<dbReference type="Gene3D" id="3.40.50.720">
    <property type="entry name" value="NAD(P)-binding Rossmann-like Domain"/>
    <property type="match status" value="1"/>
</dbReference>
<dbReference type="STRING" id="1839936.SBU_001053"/>
<dbReference type="Proteomes" id="UP000185779">
    <property type="component" value="Unassembled WGS sequence"/>
</dbReference>
<dbReference type="Pfam" id="PF01370">
    <property type="entry name" value="Epimerase"/>
    <property type="match status" value="1"/>
</dbReference>
<proteinExistence type="inferred from homology"/>
<dbReference type="PATRIC" id="fig|1839936.3.peg.1063"/>
<protein>
    <submittedName>
        <fullName evidence="4">Nucleoside-diphosphate-sugar epimerase</fullName>
    </submittedName>
    <submittedName>
        <fullName evidence="3">SDR family NAD(P)-dependent oxidoreductase</fullName>
    </submittedName>
</protein>
<name>A0A1F2P645_9EURY</name>
<reference evidence="4 5" key="1">
    <citation type="submission" date="2016-05" db="EMBL/GenBank/DDBJ databases">
        <title>Microbial consortia oxidize butane by reversing methanogenesis.</title>
        <authorList>
            <person name="Laso-Perez R."/>
            <person name="Richter M."/>
            <person name="Wegener G."/>
            <person name="Musat F."/>
        </authorList>
    </citation>
    <scope>NUCLEOTIDE SEQUENCE [LARGE SCALE GENOMIC DNA]</scope>
    <source>
        <strain evidence="4">BOX1</strain>
    </source>
</reference>
<evidence type="ECO:0000313" key="5">
    <source>
        <dbReference type="Proteomes" id="UP000185779"/>
    </source>
</evidence>
<gene>
    <name evidence="3" type="ORF">ENI32_07955</name>
    <name evidence="4" type="ORF">SBU_001053</name>
</gene>
<evidence type="ECO:0000313" key="4">
    <source>
        <dbReference type="EMBL" id="OFV66116.1"/>
    </source>
</evidence>
<sequence length="315" mass="35314">MILVTGGAGFIGSNLVERLLADGEDVVIFDNFSSGRRAFIEDLSEEGPSRVRVVEGDLLDTRAIEHLFEEFEIDFVYHLAANPEVRIGVDDPGVHLEQNVITTYNLLEGMRRHSIREIAFTSTSTVYGEAALIPTPEEYGPLIPISTYGASKLASEALITSYTHTFDMRAWIFRFANVVGKRGTHGVIFDFIRKLRANPRELEILGDGRQEKSYMLVDDCIDGMLFAIRKARDPVNIFNLGSKDTINVTRIAEIVVEQMDLKNVTFRYTGGARGWKGDVPRMMLAIDAIRNLGWEPRFSSEESVRAATRYLLGSE</sequence>
<comment type="similarity">
    <text evidence="1">Belongs to the NAD(P)-dependent epimerase/dehydratase family.</text>
</comment>
<feature type="domain" description="NAD-dependent epimerase/dehydratase" evidence="2">
    <location>
        <begin position="2"/>
        <end position="241"/>
    </location>
</feature>
<dbReference type="EMBL" id="DRIE01000129">
    <property type="protein sequence ID" value="HEC57783.1"/>
    <property type="molecule type" value="Genomic_DNA"/>
</dbReference>
<dbReference type="CDD" id="cd05234">
    <property type="entry name" value="UDP_G4E_2_SDR_e"/>
    <property type="match status" value="1"/>
</dbReference>
<dbReference type="InterPro" id="IPR036291">
    <property type="entry name" value="NAD(P)-bd_dom_sf"/>
</dbReference>
<dbReference type="AlphaFoldDB" id="A0A1F2P645"/>
<evidence type="ECO:0000256" key="1">
    <source>
        <dbReference type="ARBA" id="ARBA00007637"/>
    </source>
</evidence>